<name>A0ABV7LWJ4_9GAMM</name>
<dbReference type="EMBL" id="JBHRUH010000003">
    <property type="protein sequence ID" value="MFC3290740.1"/>
    <property type="molecule type" value="Genomic_DNA"/>
</dbReference>
<evidence type="ECO:0000313" key="3">
    <source>
        <dbReference type="Proteomes" id="UP001595640"/>
    </source>
</evidence>
<dbReference type="Pfam" id="PF09413">
    <property type="entry name" value="DUF2007"/>
    <property type="match status" value="1"/>
</dbReference>
<keyword evidence="3" id="KW-1185">Reference proteome</keyword>
<evidence type="ECO:0000313" key="2">
    <source>
        <dbReference type="EMBL" id="MFC3290740.1"/>
    </source>
</evidence>
<accession>A0ABV7LWJ4</accession>
<proteinExistence type="predicted"/>
<organism evidence="2 3">
    <name type="scientific">Modicisalibacter luteus</name>
    <dbReference type="NCBI Taxonomy" id="453962"/>
    <lineage>
        <taxon>Bacteria</taxon>
        <taxon>Pseudomonadati</taxon>
        <taxon>Pseudomonadota</taxon>
        <taxon>Gammaproteobacteria</taxon>
        <taxon>Oceanospirillales</taxon>
        <taxon>Halomonadaceae</taxon>
        <taxon>Modicisalibacter</taxon>
    </lineage>
</organism>
<protein>
    <submittedName>
        <fullName evidence="2">DUF2007 domain-containing protein</fullName>
    </submittedName>
</protein>
<dbReference type="InterPro" id="IPR018551">
    <property type="entry name" value="DUF2007"/>
</dbReference>
<sequence>MTASGELCLFAHSNALLVSHVRNVLQAAGVDCELRNMALGGGAGELPLSECEPEIWVAARHYGQAMALLHEALHGPDDVPSSWYCRQCGETLDGVFDACWQCSTPRNKE</sequence>
<dbReference type="RefSeq" id="WP_019019577.1">
    <property type="nucleotide sequence ID" value="NZ_BMXD01000008.1"/>
</dbReference>
<evidence type="ECO:0000259" key="1">
    <source>
        <dbReference type="Pfam" id="PF09413"/>
    </source>
</evidence>
<feature type="domain" description="DUF2007" evidence="1">
    <location>
        <begin position="8"/>
        <end position="72"/>
    </location>
</feature>
<comment type="caution">
    <text evidence="2">The sequence shown here is derived from an EMBL/GenBank/DDBJ whole genome shotgun (WGS) entry which is preliminary data.</text>
</comment>
<reference evidence="3" key="1">
    <citation type="journal article" date="2019" name="Int. J. Syst. Evol. Microbiol.">
        <title>The Global Catalogue of Microorganisms (GCM) 10K type strain sequencing project: providing services to taxonomists for standard genome sequencing and annotation.</title>
        <authorList>
            <consortium name="The Broad Institute Genomics Platform"/>
            <consortium name="The Broad Institute Genome Sequencing Center for Infectious Disease"/>
            <person name="Wu L."/>
            <person name="Ma J."/>
        </authorList>
    </citation>
    <scope>NUCLEOTIDE SEQUENCE [LARGE SCALE GENOMIC DNA]</scope>
    <source>
        <strain evidence="3">KCTC 12847</strain>
    </source>
</reference>
<dbReference type="Proteomes" id="UP001595640">
    <property type="component" value="Unassembled WGS sequence"/>
</dbReference>
<gene>
    <name evidence="2" type="ORF">ACFOEI_01490</name>
</gene>